<evidence type="ECO:0000256" key="2">
    <source>
        <dbReference type="SAM" id="Phobius"/>
    </source>
</evidence>
<proteinExistence type="predicted"/>
<comment type="caution">
    <text evidence="4">The sequence shown here is derived from an EMBL/GenBank/DDBJ whole genome shotgun (WGS) entry which is preliminary data.</text>
</comment>
<sequence>MAKKTKEQLELQMEETKMEMEEQSPGFFKKFFYLFLIPLMFIIALLLILSTVTEYNVFKMADDAIEKIPFIGSSDDEKTVVENSSLNEQKVVELQAEIQEKELQITELQSQIDSSATEKEELLAEQERLKFEIEKLKSNQEESQKEFNEILTTFEKMSAKTAAPILVQMSDTESLRIMSNMKPDTLSAIFTKMSPEDAARYTELLSQQ</sequence>
<evidence type="ECO:0000256" key="1">
    <source>
        <dbReference type="SAM" id="Coils"/>
    </source>
</evidence>
<evidence type="ECO:0000313" key="5">
    <source>
        <dbReference type="Proteomes" id="UP001316087"/>
    </source>
</evidence>
<keyword evidence="5" id="KW-1185">Reference proteome</keyword>
<keyword evidence="2" id="KW-0812">Transmembrane</keyword>
<dbReference type="Pfam" id="PF03448">
    <property type="entry name" value="MgtE_N"/>
    <property type="match status" value="1"/>
</dbReference>
<feature type="domain" description="Magnesium transporter MgtE intracellular" evidence="3">
    <location>
        <begin position="149"/>
        <end position="205"/>
    </location>
</feature>
<dbReference type="Proteomes" id="UP001316087">
    <property type="component" value="Unassembled WGS sequence"/>
</dbReference>
<dbReference type="RefSeq" id="WP_241367983.1">
    <property type="nucleotide sequence ID" value="NZ_JAKZFC010000001.1"/>
</dbReference>
<evidence type="ECO:0000259" key="3">
    <source>
        <dbReference type="Pfam" id="PF03448"/>
    </source>
</evidence>
<name>A0ABS9U9D7_9BACL</name>
<accession>A0ABS9U9D7</accession>
<gene>
    <name evidence="4" type="ORF">LZ480_03455</name>
</gene>
<dbReference type="SUPFAM" id="SSF158791">
    <property type="entry name" value="MgtE N-terminal domain-like"/>
    <property type="match status" value="1"/>
</dbReference>
<dbReference type="InterPro" id="IPR006668">
    <property type="entry name" value="Mg_transptr_MgtE_intracell_dom"/>
</dbReference>
<dbReference type="EMBL" id="JAKZFC010000001">
    <property type="protein sequence ID" value="MCH7320936.1"/>
    <property type="molecule type" value="Genomic_DNA"/>
</dbReference>
<keyword evidence="2" id="KW-1133">Transmembrane helix</keyword>
<feature type="transmembrane region" description="Helical" evidence="2">
    <location>
        <begin position="31"/>
        <end position="52"/>
    </location>
</feature>
<keyword evidence="2" id="KW-0472">Membrane</keyword>
<organism evidence="4 5">
    <name type="scientific">Solibacillus palustris</name>
    <dbReference type="NCBI Taxonomy" id="2908203"/>
    <lineage>
        <taxon>Bacteria</taxon>
        <taxon>Bacillati</taxon>
        <taxon>Bacillota</taxon>
        <taxon>Bacilli</taxon>
        <taxon>Bacillales</taxon>
        <taxon>Caryophanaceae</taxon>
        <taxon>Solibacillus</taxon>
    </lineage>
</organism>
<evidence type="ECO:0000313" key="4">
    <source>
        <dbReference type="EMBL" id="MCH7320936.1"/>
    </source>
</evidence>
<protein>
    <recommendedName>
        <fullName evidence="3">Magnesium transporter MgtE intracellular domain-containing protein</fullName>
    </recommendedName>
</protein>
<keyword evidence="1" id="KW-0175">Coiled coil</keyword>
<reference evidence="4 5" key="1">
    <citation type="submission" date="2022-03" db="EMBL/GenBank/DDBJ databases">
        <authorList>
            <person name="Jo J.-H."/>
            <person name="Im W.-T."/>
        </authorList>
    </citation>
    <scope>NUCLEOTIDE SEQUENCE [LARGE SCALE GENOMIC DNA]</scope>
    <source>
        <strain evidence="4 5">MA9</strain>
    </source>
</reference>
<feature type="coiled-coil region" evidence="1">
    <location>
        <begin position="91"/>
        <end position="146"/>
    </location>
</feature>
<dbReference type="Gene3D" id="1.20.5.1700">
    <property type="match status" value="1"/>
</dbReference>